<evidence type="ECO:0000256" key="1">
    <source>
        <dbReference type="ARBA" id="ARBA00005953"/>
    </source>
</evidence>
<keyword evidence="2 3" id="KW-0378">Hydrolase</keyword>
<sequence>MDPRHFAYAFSVRLHDTDAAGRLFFGHLFRHAHDAYEAFMAHVGLPLDRLIREGEILLPLVHAEADYHRPLCQGDRVQVVLAIDEIRARSFAVTYRFETHDGTLAATAKTVHLRINRDGSPAAGLSDEIRDAILPYLHEDRPQ</sequence>
<keyword evidence="4" id="KW-1185">Reference proteome</keyword>
<evidence type="ECO:0000256" key="2">
    <source>
        <dbReference type="ARBA" id="ARBA00022801"/>
    </source>
</evidence>
<protein>
    <submittedName>
        <fullName evidence="3">1,4-dihydroxy-2-naphthoyl-CoA hydrolase</fullName>
    </submittedName>
</protein>
<dbReference type="Proteomes" id="UP000198816">
    <property type="component" value="Unassembled WGS sequence"/>
</dbReference>
<comment type="similarity">
    <text evidence="1">Belongs to the 4-hydroxybenzoyl-CoA thioesterase family.</text>
</comment>
<dbReference type="OrthoDB" id="21822at2"/>
<dbReference type="GO" id="GO:0047617">
    <property type="term" value="F:fatty acyl-CoA hydrolase activity"/>
    <property type="evidence" value="ECO:0007669"/>
    <property type="project" value="TreeGrafter"/>
</dbReference>
<gene>
    <name evidence="3" type="ORF">SAMN05421783_11043</name>
</gene>
<organism evidence="3 4">
    <name type="scientific">Thiocapsa roseopersicina</name>
    <dbReference type="NCBI Taxonomy" id="1058"/>
    <lineage>
        <taxon>Bacteria</taxon>
        <taxon>Pseudomonadati</taxon>
        <taxon>Pseudomonadota</taxon>
        <taxon>Gammaproteobacteria</taxon>
        <taxon>Chromatiales</taxon>
        <taxon>Chromatiaceae</taxon>
        <taxon>Thiocapsa</taxon>
    </lineage>
</organism>
<dbReference type="InterPro" id="IPR050563">
    <property type="entry name" value="4-hydroxybenzoyl-CoA_TE"/>
</dbReference>
<accession>A0A1H2X6P0</accession>
<dbReference type="CDD" id="cd00586">
    <property type="entry name" value="4HBT"/>
    <property type="match status" value="1"/>
</dbReference>
<dbReference type="PANTHER" id="PTHR31793">
    <property type="entry name" value="4-HYDROXYBENZOYL-COA THIOESTERASE FAMILY MEMBER"/>
    <property type="match status" value="1"/>
</dbReference>
<name>A0A1H2X6P0_THIRO</name>
<dbReference type="SUPFAM" id="SSF54637">
    <property type="entry name" value="Thioesterase/thiol ester dehydrase-isomerase"/>
    <property type="match status" value="1"/>
</dbReference>
<evidence type="ECO:0000313" key="4">
    <source>
        <dbReference type="Proteomes" id="UP000198816"/>
    </source>
</evidence>
<reference evidence="4" key="1">
    <citation type="submission" date="2016-10" db="EMBL/GenBank/DDBJ databases">
        <authorList>
            <person name="Varghese N."/>
            <person name="Submissions S."/>
        </authorList>
    </citation>
    <scope>NUCLEOTIDE SEQUENCE [LARGE SCALE GENOMIC DNA]</scope>
    <source>
        <strain evidence="4">DSM 217</strain>
    </source>
</reference>
<evidence type="ECO:0000313" key="3">
    <source>
        <dbReference type="EMBL" id="SDW88438.1"/>
    </source>
</evidence>
<dbReference type="EMBL" id="FNNZ01000010">
    <property type="protein sequence ID" value="SDW88438.1"/>
    <property type="molecule type" value="Genomic_DNA"/>
</dbReference>
<dbReference type="PANTHER" id="PTHR31793:SF27">
    <property type="entry name" value="NOVEL THIOESTERASE SUPERFAMILY DOMAIN AND SAPOSIN A-TYPE DOMAIN CONTAINING PROTEIN (0610012H03RIK)"/>
    <property type="match status" value="1"/>
</dbReference>
<dbReference type="AlphaFoldDB" id="A0A1H2X6P0"/>
<dbReference type="STRING" id="1058.SAMN05421783_11043"/>
<dbReference type="RefSeq" id="WP_093032038.1">
    <property type="nucleotide sequence ID" value="NZ_FNNZ01000010.1"/>
</dbReference>
<proteinExistence type="inferred from homology"/>
<dbReference type="Pfam" id="PF13279">
    <property type="entry name" value="4HBT_2"/>
    <property type="match status" value="1"/>
</dbReference>
<dbReference type="InterPro" id="IPR029069">
    <property type="entry name" value="HotDog_dom_sf"/>
</dbReference>
<dbReference type="Gene3D" id="3.10.129.10">
    <property type="entry name" value="Hotdog Thioesterase"/>
    <property type="match status" value="1"/>
</dbReference>